<proteinExistence type="predicted"/>
<gene>
    <name evidence="1" type="ORF">PODLI_1B013623</name>
</gene>
<dbReference type="AlphaFoldDB" id="A0AA35P5A1"/>
<organism evidence="1 2">
    <name type="scientific">Podarcis lilfordi</name>
    <name type="common">Lilford's wall lizard</name>
    <dbReference type="NCBI Taxonomy" id="74358"/>
    <lineage>
        <taxon>Eukaryota</taxon>
        <taxon>Metazoa</taxon>
        <taxon>Chordata</taxon>
        <taxon>Craniata</taxon>
        <taxon>Vertebrata</taxon>
        <taxon>Euteleostomi</taxon>
        <taxon>Lepidosauria</taxon>
        <taxon>Squamata</taxon>
        <taxon>Bifurcata</taxon>
        <taxon>Unidentata</taxon>
        <taxon>Episquamata</taxon>
        <taxon>Laterata</taxon>
        <taxon>Lacertibaenia</taxon>
        <taxon>Lacertidae</taxon>
        <taxon>Podarcis</taxon>
    </lineage>
</organism>
<dbReference type="Proteomes" id="UP001178461">
    <property type="component" value="Chromosome 5"/>
</dbReference>
<accession>A0AA35P5A1</accession>
<dbReference type="EMBL" id="OX395130">
    <property type="protein sequence ID" value="CAI5775554.1"/>
    <property type="molecule type" value="Genomic_DNA"/>
</dbReference>
<protein>
    <submittedName>
        <fullName evidence="1">Uncharacterized protein</fullName>
    </submittedName>
</protein>
<keyword evidence="2" id="KW-1185">Reference proteome</keyword>
<reference evidence="1" key="1">
    <citation type="submission" date="2022-12" db="EMBL/GenBank/DDBJ databases">
        <authorList>
            <person name="Alioto T."/>
            <person name="Alioto T."/>
            <person name="Gomez Garrido J."/>
        </authorList>
    </citation>
    <scope>NUCLEOTIDE SEQUENCE</scope>
</reference>
<evidence type="ECO:0000313" key="2">
    <source>
        <dbReference type="Proteomes" id="UP001178461"/>
    </source>
</evidence>
<evidence type="ECO:0000313" key="1">
    <source>
        <dbReference type="EMBL" id="CAI5775554.1"/>
    </source>
</evidence>
<name>A0AA35P5A1_9SAUR</name>
<sequence>METCRRPAPPSPFFCARRGLKGNNVPIRNCSSSQALLYGAIQQRRVAPGTAGAIVGEDILMLVVGRETRRIQAGRNNSTGSPELAGGSHRAWGWGTKGERLVAHSVAQWPQART</sequence>